<evidence type="ECO:0000313" key="10">
    <source>
        <dbReference type="EMBL" id="UKF25380.1"/>
    </source>
</evidence>
<dbReference type="PROSITE" id="PS50929">
    <property type="entry name" value="ABC_TM1F"/>
    <property type="match status" value="1"/>
</dbReference>
<evidence type="ECO:0000256" key="5">
    <source>
        <dbReference type="ARBA" id="ARBA00022989"/>
    </source>
</evidence>
<feature type="domain" description="ABC transmembrane type-1" evidence="9">
    <location>
        <begin position="32"/>
        <end position="316"/>
    </location>
</feature>
<feature type="transmembrane region" description="Helical" evidence="7">
    <location>
        <begin position="137"/>
        <end position="163"/>
    </location>
</feature>
<dbReference type="InterPro" id="IPR039421">
    <property type="entry name" value="Type_1_exporter"/>
</dbReference>
<keyword evidence="11" id="KW-1185">Reference proteome</keyword>
<keyword evidence="5 7" id="KW-1133">Transmembrane helix</keyword>
<dbReference type="Pfam" id="PF00005">
    <property type="entry name" value="ABC_tran"/>
    <property type="match status" value="1"/>
</dbReference>
<keyword evidence="6 7" id="KW-0472">Membrane</keyword>
<evidence type="ECO:0000256" key="1">
    <source>
        <dbReference type="ARBA" id="ARBA00004651"/>
    </source>
</evidence>
<keyword evidence="3" id="KW-0547">Nucleotide-binding</keyword>
<sequence>MPSATDVTDAADATDPPATVAAAVRAVRGRLVAAVLLQAAASASGLAAVVAVAEIGRTAVADPGGPPAWGAVILAAVAGLAGLLLAAAADTLTHLADADLQLDLRRLVVARLGLVPLAWFDDHDAGKVRQSVQQDVAALHALVAHTLLDVTRLVIVTVASLVYLLALDVPLALVCLLPLVAGVVLFARAMAGAMSSMAEYGRASAEIAGSVVEFADGIQVVRSFGLPGRAHARYLRAVDAFAAFFGAWVARTTAATTASWLTVSPIGVLALVVPVGGAMVASGALPAADLAPFLLLAPAMAAPVGAIGPRVQAIRGAVDAAASVDEVLRAPVEPEVSDPRLPDVSRGAGLALRGVCFSYDGQLDALRDVDLDLPPGSVTAIVGPSGSGKSTLAALVARLRLPTRGTLELGGVDVRDATPSAWHAQVGCVLQDTVLLRDTALENLRLGRPDAPLDEVRAAARVAQVDDVIDDLPDGYGTVLDPRGGLSGGEAQRIALARALVADCPVLVLDEPMAHADPSTAARMQRALASATQGRTVLVVAHRLETVEHADRIVVMEAGRIVEQGTHAELLVRHGLYARLLAAGGTTPAPTETHEEVR</sequence>
<comment type="subcellular location">
    <subcellularLocation>
        <location evidence="1">Cell membrane</location>
        <topology evidence="1">Multi-pass membrane protein</topology>
    </subcellularLocation>
</comment>
<dbReference type="SMART" id="SM00382">
    <property type="entry name" value="AAA"/>
    <property type="match status" value="1"/>
</dbReference>
<organism evidence="10 11">
    <name type="scientific">Clavibacter seminis</name>
    <dbReference type="NCBI Taxonomy" id="2860285"/>
    <lineage>
        <taxon>Bacteria</taxon>
        <taxon>Bacillati</taxon>
        <taxon>Actinomycetota</taxon>
        <taxon>Actinomycetes</taxon>
        <taxon>Micrococcales</taxon>
        <taxon>Microbacteriaceae</taxon>
        <taxon>Clavibacter</taxon>
    </lineage>
</organism>
<feature type="transmembrane region" description="Helical" evidence="7">
    <location>
        <begin position="68"/>
        <end position="89"/>
    </location>
</feature>
<evidence type="ECO:0000256" key="6">
    <source>
        <dbReference type="ARBA" id="ARBA00023136"/>
    </source>
</evidence>
<reference evidence="11" key="1">
    <citation type="submission" date="2024-08" db="EMBL/GenBank/DDBJ databases">
        <title>Description of the novel species Clavibacter lycopersicum isolated from tomato seeds.</title>
        <authorList>
            <person name="Arizala E.D."/>
            <person name="Dobhal S."/>
            <person name="Alvarez A."/>
            <person name="Arif M."/>
        </authorList>
    </citation>
    <scope>NUCLEOTIDE SEQUENCE [LARGE SCALE GENOMIC DNA]</scope>
    <source>
        <strain evidence="11">A6099</strain>
    </source>
</reference>
<dbReference type="PROSITE" id="PS00211">
    <property type="entry name" value="ABC_TRANSPORTER_1"/>
    <property type="match status" value="1"/>
</dbReference>
<keyword evidence="4 10" id="KW-0067">ATP-binding</keyword>
<dbReference type="SUPFAM" id="SSF52540">
    <property type="entry name" value="P-loop containing nucleoside triphosphate hydrolases"/>
    <property type="match status" value="1"/>
</dbReference>
<feature type="domain" description="ABC transporter" evidence="8">
    <location>
        <begin position="350"/>
        <end position="583"/>
    </location>
</feature>
<dbReference type="InterPro" id="IPR017871">
    <property type="entry name" value="ABC_transporter-like_CS"/>
</dbReference>
<dbReference type="InterPro" id="IPR011527">
    <property type="entry name" value="ABC1_TM_dom"/>
</dbReference>
<protein>
    <submittedName>
        <fullName evidence="10">ABC transporter ATP-binding protein/permease</fullName>
    </submittedName>
</protein>
<dbReference type="InterPro" id="IPR003439">
    <property type="entry name" value="ABC_transporter-like_ATP-bd"/>
</dbReference>
<evidence type="ECO:0000256" key="2">
    <source>
        <dbReference type="ARBA" id="ARBA00022692"/>
    </source>
</evidence>
<feature type="transmembrane region" description="Helical" evidence="7">
    <location>
        <begin position="260"/>
        <end position="284"/>
    </location>
</feature>
<accession>A0ABY3T884</accession>
<evidence type="ECO:0000259" key="9">
    <source>
        <dbReference type="PROSITE" id="PS50929"/>
    </source>
</evidence>
<dbReference type="PANTHER" id="PTHR24221">
    <property type="entry name" value="ATP-BINDING CASSETTE SUB-FAMILY B"/>
    <property type="match status" value="1"/>
</dbReference>
<dbReference type="Gene3D" id="1.20.1560.10">
    <property type="entry name" value="ABC transporter type 1, transmembrane domain"/>
    <property type="match status" value="1"/>
</dbReference>
<dbReference type="PANTHER" id="PTHR24221:SF654">
    <property type="entry name" value="ATP-BINDING CASSETTE SUB-FAMILY B MEMBER 6"/>
    <property type="match status" value="1"/>
</dbReference>
<dbReference type="InterPro" id="IPR003593">
    <property type="entry name" value="AAA+_ATPase"/>
</dbReference>
<dbReference type="RefSeq" id="WP_156032210.1">
    <property type="nucleotide sequence ID" value="NZ_CP083439.1"/>
</dbReference>
<feature type="transmembrane region" description="Helical" evidence="7">
    <location>
        <begin position="31"/>
        <end position="56"/>
    </location>
</feature>
<dbReference type="SUPFAM" id="SSF90123">
    <property type="entry name" value="ABC transporter transmembrane region"/>
    <property type="match status" value="1"/>
</dbReference>
<keyword evidence="2 7" id="KW-0812">Transmembrane</keyword>
<dbReference type="Pfam" id="PF00664">
    <property type="entry name" value="ABC_membrane"/>
    <property type="match status" value="1"/>
</dbReference>
<evidence type="ECO:0000256" key="3">
    <source>
        <dbReference type="ARBA" id="ARBA00022741"/>
    </source>
</evidence>
<name>A0ABY3T884_9MICO</name>
<dbReference type="EMBL" id="CP083439">
    <property type="protein sequence ID" value="UKF25380.1"/>
    <property type="molecule type" value="Genomic_DNA"/>
</dbReference>
<proteinExistence type="predicted"/>
<evidence type="ECO:0000256" key="7">
    <source>
        <dbReference type="SAM" id="Phobius"/>
    </source>
</evidence>
<dbReference type="Proteomes" id="UP001649473">
    <property type="component" value="Chromosome"/>
</dbReference>
<dbReference type="PROSITE" id="PS50893">
    <property type="entry name" value="ABC_TRANSPORTER_2"/>
    <property type="match status" value="1"/>
</dbReference>
<gene>
    <name evidence="10" type="ORF">KYT88_01390</name>
</gene>
<evidence type="ECO:0000259" key="8">
    <source>
        <dbReference type="PROSITE" id="PS50893"/>
    </source>
</evidence>
<evidence type="ECO:0000313" key="11">
    <source>
        <dbReference type="Proteomes" id="UP001649473"/>
    </source>
</evidence>
<dbReference type="GO" id="GO:0005524">
    <property type="term" value="F:ATP binding"/>
    <property type="evidence" value="ECO:0007669"/>
    <property type="project" value="UniProtKB-KW"/>
</dbReference>
<dbReference type="Gene3D" id="3.40.50.300">
    <property type="entry name" value="P-loop containing nucleotide triphosphate hydrolases"/>
    <property type="match status" value="1"/>
</dbReference>
<dbReference type="InterPro" id="IPR027417">
    <property type="entry name" value="P-loop_NTPase"/>
</dbReference>
<evidence type="ECO:0000256" key="4">
    <source>
        <dbReference type="ARBA" id="ARBA00022840"/>
    </source>
</evidence>
<dbReference type="InterPro" id="IPR036640">
    <property type="entry name" value="ABC1_TM_sf"/>
</dbReference>
<feature type="transmembrane region" description="Helical" evidence="7">
    <location>
        <begin position="169"/>
        <end position="187"/>
    </location>
</feature>